<dbReference type="RefSeq" id="WP_238227595.1">
    <property type="nucleotide sequence ID" value="NZ_BPQD01000030.1"/>
</dbReference>
<organism evidence="2 3">
    <name type="scientific">Methylobacterium adhaesivum</name>
    <dbReference type="NCBI Taxonomy" id="333297"/>
    <lineage>
        <taxon>Bacteria</taxon>
        <taxon>Pseudomonadati</taxon>
        <taxon>Pseudomonadota</taxon>
        <taxon>Alphaproteobacteria</taxon>
        <taxon>Hyphomicrobiales</taxon>
        <taxon>Methylobacteriaceae</taxon>
        <taxon>Methylobacterium</taxon>
    </lineage>
</organism>
<evidence type="ECO:0000313" key="2">
    <source>
        <dbReference type="EMBL" id="MDN3590423.1"/>
    </source>
</evidence>
<proteinExistence type="predicted"/>
<gene>
    <name evidence="2" type="ORF">QWZ12_07310</name>
</gene>
<keyword evidence="3" id="KW-1185">Reference proteome</keyword>
<evidence type="ECO:0000313" key="3">
    <source>
        <dbReference type="Proteomes" id="UP001224644"/>
    </source>
</evidence>
<keyword evidence="1" id="KW-1133">Transmembrane helix</keyword>
<evidence type="ECO:0000256" key="1">
    <source>
        <dbReference type="SAM" id="Phobius"/>
    </source>
</evidence>
<reference evidence="3" key="1">
    <citation type="journal article" date="2019" name="Int. J. Syst. Evol. Microbiol.">
        <title>The Global Catalogue of Microorganisms (GCM) 10K type strain sequencing project: providing services to taxonomists for standard genome sequencing and annotation.</title>
        <authorList>
            <consortium name="The Broad Institute Genomics Platform"/>
            <consortium name="The Broad Institute Genome Sequencing Center for Infectious Disease"/>
            <person name="Wu L."/>
            <person name="Ma J."/>
        </authorList>
    </citation>
    <scope>NUCLEOTIDE SEQUENCE [LARGE SCALE GENOMIC DNA]</scope>
    <source>
        <strain evidence="3">CECT 7069</strain>
    </source>
</reference>
<comment type="caution">
    <text evidence="2">The sequence shown here is derived from an EMBL/GenBank/DDBJ whole genome shotgun (WGS) entry which is preliminary data.</text>
</comment>
<protein>
    <submittedName>
        <fullName evidence="2">Uncharacterized protein</fullName>
    </submittedName>
</protein>
<name>A0ABT8BGU7_9HYPH</name>
<keyword evidence="1" id="KW-0472">Membrane</keyword>
<sequence length="69" mass="7254">MTPVTRTDDVTMARSIGMPKEAAVRLVPRPIGADIVVGADRPRDIGSLMALSLAVAASILLTGLLWIVL</sequence>
<dbReference type="Proteomes" id="UP001224644">
    <property type="component" value="Unassembled WGS sequence"/>
</dbReference>
<accession>A0ABT8BGU7</accession>
<dbReference type="EMBL" id="JAUFPX010000004">
    <property type="protein sequence ID" value="MDN3590423.1"/>
    <property type="molecule type" value="Genomic_DNA"/>
</dbReference>
<keyword evidence="1" id="KW-0812">Transmembrane</keyword>
<feature type="transmembrane region" description="Helical" evidence="1">
    <location>
        <begin position="48"/>
        <end position="68"/>
    </location>
</feature>